<accession>A0ABQ1ZCR5</accession>
<evidence type="ECO:0000313" key="1">
    <source>
        <dbReference type="EMBL" id="GGH58674.1"/>
    </source>
</evidence>
<comment type="caution">
    <text evidence="1">The sequence shown here is derived from an EMBL/GenBank/DDBJ whole genome shotgun (WGS) entry which is preliminary data.</text>
</comment>
<evidence type="ECO:0000313" key="2">
    <source>
        <dbReference type="Proteomes" id="UP000652153"/>
    </source>
</evidence>
<gene>
    <name evidence="1" type="ORF">GCM10008014_31550</name>
</gene>
<protein>
    <submittedName>
        <fullName evidence="1">Uncharacterized protein</fullName>
    </submittedName>
</protein>
<reference evidence="2" key="1">
    <citation type="journal article" date="2019" name="Int. J. Syst. Evol. Microbiol.">
        <title>The Global Catalogue of Microorganisms (GCM) 10K type strain sequencing project: providing services to taxonomists for standard genome sequencing and annotation.</title>
        <authorList>
            <consortium name="The Broad Institute Genomics Platform"/>
            <consortium name="The Broad Institute Genome Sequencing Center for Infectious Disease"/>
            <person name="Wu L."/>
            <person name="Ma J."/>
        </authorList>
    </citation>
    <scope>NUCLEOTIDE SEQUENCE [LARGE SCALE GENOMIC DNA]</scope>
    <source>
        <strain evidence="2">CGMCC 1.12770</strain>
    </source>
</reference>
<name>A0ABQ1ZCR5_9BACL</name>
<organism evidence="1 2">
    <name type="scientific">Paenibacillus silvae</name>
    <dbReference type="NCBI Taxonomy" id="1325358"/>
    <lineage>
        <taxon>Bacteria</taxon>
        <taxon>Bacillati</taxon>
        <taxon>Bacillota</taxon>
        <taxon>Bacilli</taxon>
        <taxon>Bacillales</taxon>
        <taxon>Paenibacillaceae</taxon>
        <taxon>Paenibacillus</taxon>
    </lineage>
</organism>
<sequence>MLLIFKLKLVNEVHGITEKENVFSGTGVLGNKLPEPLYFSTSAV</sequence>
<proteinExistence type="predicted"/>
<dbReference type="EMBL" id="BMFU01000004">
    <property type="protein sequence ID" value="GGH58674.1"/>
    <property type="molecule type" value="Genomic_DNA"/>
</dbReference>
<dbReference type="Proteomes" id="UP000652153">
    <property type="component" value="Unassembled WGS sequence"/>
</dbReference>
<keyword evidence="2" id="KW-1185">Reference proteome</keyword>